<dbReference type="Pfam" id="PF13516">
    <property type="entry name" value="LRR_6"/>
    <property type="match status" value="3"/>
</dbReference>
<protein>
    <submittedName>
        <fullName evidence="2">Leucine-rich repeat-containing protein 71</fullName>
    </submittedName>
</protein>
<dbReference type="OrthoDB" id="120976at2759"/>
<dbReference type="GeneID" id="118266883"/>
<dbReference type="Proteomes" id="UP000829999">
    <property type="component" value="Chromosome 23"/>
</dbReference>
<dbReference type="InterPro" id="IPR032675">
    <property type="entry name" value="LRR_dom_sf"/>
</dbReference>
<organism evidence="1 2">
    <name type="scientific">Spodoptera frugiperda</name>
    <name type="common">Fall armyworm</name>
    <dbReference type="NCBI Taxonomy" id="7108"/>
    <lineage>
        <taxon>Eukaryota</taxon>
        <taxon>Metazoa</taxon>
        <taxon>Ecdysozoa</taxon>
        <taxon>Arthropoda</taxon>
        <taxon>Hexapoda</taxon>
        <taxon>Insecta</taxon>
        <taxon>Pterygota</taxon>
        <taxon>Neoptera</taxon>
        <taxon>Endopterygota</taxon>
        <taxon>Lepidoptera</taxon>
        <taxon>Glossata</taxon>
        <taxon>Ditrysia</taxon>
        <taxon>Noctuoidea</taxon>
        <taxon>Noctuidae</taxon>
        <taxon>Amphipyrinae</taxon>
        <taxon>Spodoptera</taxon>
    </lineage>
</organism>
<reference evidence="2" key="1">
    <citation type="submission" date="2025-08" db="UniProtKB">
        <authorList>
            <consortium name="RefSeq"/>
        </authorList>
    </citation>
    <scope>IDENTIFICATION</scope>
    <source>
        <tissue evidence="2">Whole larval tissue</tissue>
    </source>
</reference>
<evidence type="ECO:0000313" key="2">
    <source>
        <dbReference type="RefSeq" id="XP_035436383.2"/>
    </source>
</evidence>
<dbReference type="PANTHER" id="PTHR46984:SF1">
    <property type="entry name" value="LEUCINE-RICH REPEAT-CONTAINING PROTEIN 71"/>
    <property type="match status" value="1"/>
</dbReference>
<evidence type="ECO:0000313" key="1">
    <source>
        <dbReference type="Proteomes" id="UP000829999"/>
    </source>
</evidence>
<name>A0A9R0D0T2_SPOFR</name>
<dbReference type="RefSeq" id="XP_035436383.2">
    <property type="nucleotide sequence ID" value="XM_035580490.2"/>
</dbReference>
<dbReference type="SMART" id="SM00368">
    <property type="entry name" value="LRR_RI"/>
    <property type="match status" value="3"/>
</dbReference>
<proteinExistence type="predicted"/>
<gene>
    <name evidence="2" type="primary">LOC118266883</name>
</gene>
<dbReference type="AlphaFoldDB" id="A0A9R0D0T2"/>
<dbReference type="Gene3D" id="3.80.10.10">
    <property type="entry name" value="Ribonuclease Inhibitor"/>
    <property type="match status" value="1"/>
</dbReference>
<sequence length="471" mass="53811">MKPSSSRTVRSNDKFKLIDSDLEGCLVEMFKRFRCPVAVTVDEYQQQAKSASGIIEYTVKRKQTTVTPATPYTESITMKHAQKYPKHIYLAMKAVYNVQHQLVELMITNCQGMIVPRMVIQVLSVIIANYPLLTKFAIKNCCVDQDIIQDLISMLPYSAITDICLDDCKSNNANYGVILKAPTIVKNLSLCRCNISDSECEEIAAMLRYPEFTETHLVTLNLTSNKIGDEGAKCLADALRTNRHLRYLNLADNLIGDEGAIRIFHHLLEFRLTHDENVERRRRFFLYLKKKQEVYADCLKKLALSSIKREHSKKKLMSHTTLTSREGSYQSQYRPKKILKKIKNASQDSTWQNIKADMMAIEILGPFEDPFGTTSFKSINDSPFCVGNFTLSYLNLAYNNLTYQSLKILLNAVEHQMIHSTQKSCGLMKVILDGNRLPVTCEELSTIQQKLKEHVNSFTNRIMKDRTANNC</sequence>
<dbReference type="PANTHER" id="PTHR46984">
    <property type="entry name" value="LEUCINE-RICH REPEAT-CONTAINING PROTEIN 71"/>
    <property type="match status" value="1"/>
</dbReference>
<dbReference type="SUPFAM" id="SSF52047">
    <property type="entry name" value="RNI-like"/>
    <property type="match status" value="1"/>
</dbReference>
<dbReference type="InterPro" id="IPR001611">
    <property type="entry name" value="Leu-rich_rpt"/>
</dbReference>
<accession>A0A9R0D0T2</accession>
<dbReference type="InterPro" id="IPR053040">
    <property type="entry name" value="LRR-containing_protein_71"/>
</dbReference>
<keyword evidence="1" id="KW-1185">Reference proteome</keyword>